<organism evidence="2 3">
    <name type="scientific">Pontibacter burrus</name>
    <dbReference type="NCBI Taxonomy" id="2704466"/>
    <lineage>
        <taxon>Bacteria</taxon>
        <taxon>Pseudomonadati</taxon>
        <taxon>Bacteroidota</taxon>
        <taxon>Cytophagia</taxon>
        <taxon>Cytophagales</taxon>
        <taxon>Hymenobacteraceae</taxon>
        <taxon>Pontibacter</taxon>
    </lineage>
</organism>
<name>A0A6B3LVC7_9BACT</name>
<evidence type="ECO:0000313" key="2">
    <source>
        <dbReference type="EMBL" id="NEM98955.1"/>
    </source>
</evidence>
<comment type="caution">
    <text evidence="2">The sequence shown here is derived from an EMBL/GenBank/DDBJ whole genome shotgun (WGS) entry which is preliminary data.</text>
</comment>
<gene>
    <name evidence="2" type="ORF">GXP69_14725</name>
</gene>
<feature type="signal peptide" evidence="1">
    <location>
        <begin position="1"/>
        <end position="17"/>
    </location>
</feature>
<proteinExistence type="predicted"/>
<evidence type="ECO:0000256" key="1">
    <source>
        <dbReference type="SAM" id="SignalP"/>
    </source>
</evidence>
<dbReference type="RefSeq" id="WP_163915838.1">
    <property type="nucleotide sequence ID" value="NZ_JAAGWD010000006.1"/>
</dbReference>
<sequence>MKTALLLFMFLIASGHAYSQKRAYLDVDSVVTVQAQELIESKKAMHVIVYQSGCVGCEVLREVDCNCDDDATAYLIWKEDSAYFKKKVGCCVKDEILPFGNAALYENLVKDSTSVFSSKFKSDYVEIHHSYRKIMLFSTGEEREVYMEEFLFAKDNKYKQLNLKQAAKAYSDKLESELFKK</sequence>
<keyword evidence="3" id="KW-1185">Reference proteome</keyword>
<evidence type="ECO:0000313" key="3">
    <source>
        <dbReference type="Proteomes" id="UP000474777"/>
    </source>
</evidence>
<reference evidence="2 3" key="1">
    <citation type="submission" date="2020-02" db="EMBL/GenBank/DDBJ databases">
        <authorList>
            <person name="Kim M.K."/>
        </authorList>
    </citation>
    <scope>NUCLEOTIDE SEQUENCE [LARGE SCALE GENOMIC DNA]</scope>
    <source>
        <strain evidence="2 3">BT327</strain>
    </source>
</reference>
<feature type="chain" id="PRO_5025459747" evidence="1">
    <location>
        <begin position="18"/>
        <end position="181"/>
    </location>
</feature>
<keyword evidence="1" id="KW-0732">Signal</keyword>
<dbReference type="Proteomes" id="UP000474777">
    <property type="component" value="Unassembled WGS sequence"/>
</dbReference>
<dbReference type="AlphaFoldDB" id="A0A6B3LVC7"/>
<accession>A0A6B3LVC7</accession>
<protein>
    <submittedName>
        <fullName evidence="2">Uncharacterized protein</fullName>
    </submittedName>
</protein>
<dbReference type="EMBL" id="JAAGWD010000006">
    <property type="protein sequence ID" value="NEM98955.1"/>
    <property type="molecule type" value="Genomic_DNA"/>
</dbReference>